<feature type="transmembrane region" description="Helical" evidence="16">
    <location>
        <begin position="165"/>
        <end position="183"/>
    </location>
</feature>
<evidence type="ECO:0000256" key="9">
    <source>
        <dbReference type="ARBA" id="ARBA00022989"/>
    </source>
</evidence>
<evidence type="ECO:0000256" key="12">
    <source>
        <dbReference type="ARBA" id="ARBA00023209"/>
    </source>
</evidence>
<dbReference type="EMBL" id="UGPY01000001">
    <property type="protein sequence ID" value="STY97417.1"/>
    <property type="molecule type" value="Genomic_DNA"/>
</dbReference>
<keyword evidence="6" id="KW-0444">Lipid biosynthesis</keyword>
<evidence type="ECO:0000256" key="8">
    <source>
        <dbReference type="ARBA" id="ARBA00022692"/>
    </source>
</evidence>
<dbReference type="InterPro" id="IPR004533">
    <property type="entry name" value="CDP-diaglyc--ser_O-PTrfase"/>
</dbReference>
<dbReference type="RefSeq" id="WP_197931420.1">
    <property type="nucleotide sequence ID" value="NZ_CBCRZU010000005.1"/>
</dbReference>
<sequence>MNNDNNNQPTLIKTPIDALQQPQQPQQHTKDINPIQLEHQRNRELAETDDYDGLTFEVIENARVADKTIAQKGVYLIPNTFTLLSLLAAFYSITQSALGEGHYMRACVAIFISALLDGLDGRAARLFNAQSPFGEQLDSLADCIAFGLAPALLIYHYALEPLGRIGIACAFVYAACAALRLARFNVQIGVVDKKYFVGVASPLAAILVTTFVMVHMDWQVELPVTSPAFQILATIWVVVAGFLMVSNLKYYSFKEFDKKRVPFVALILIVFALGIVLYNIPAGLLAISVIYALSGPVTAVWSKLKRKSV</sequence>
<dbReference type="InterPro" id="IPR043130">
    <property type="entry name" value="CDP-OH_PTrfase_TM_dom"/>
</dbReference>
<keyword evidence="9 16" id="KW-1133">Transmembrane helix</keyword>
<evidence type="ECO:0000256" key="6">
    <source>
        <dbReference type="ARBA" id="ARBA00022516"/>
    </source>
</evidence>
<dbReference type="Pfam" id="PF01066">
    <property type="entry name" value="CDP-OH_P_transf"/>
    <property type="match status" value="1"/>
</dbReference>
<evidence type="ECO:0000256" key="4">
    <source>
        <dbReference type="ARBA" id="ARBA00013174"/>
    </source>
</evidence>
<dbReference type="PANTHER" id="PTHR14269:SF61">
    <property type="entry name" value="CDP-DIACYLGLYCEROL--SERINE O-PHOSPHATIDYLTRANSFERASE"/>
    <property type="match status" value="1"/>
</dbReference>
<accession>A0A378QDY2</accession>
<feature type="transmembrane region" description="Helical" evidence="16">
    <location>
        <begin position="260"/>
        <end position="278"/>
    </location>
</feature>
<dbReference type="NCBIfam" id="TIGR00473">
    <property type="entry name" value="pssA"/>
    <property type="match status" value="1"/>
</dbReference>
<dbReference type="InterPro" id="IPR050324">
    <property type="entry name" value="CDP-alcohol_PTase-I"/>
</dbReference>
<feature type="transmembrane region" description="Helical" evidence="16">
    <location>
        <begin position="195"/>
        <end position="216"/>
    </location>
</feature>
<dbReference type="PANTHER" id="PTHR14269">
    <property type="entry name" value="CDP-DIACYLGLYCEROL--GLYCEROL-3-PHOSPHATE 3-PHOSPHATIDYLTRANSFERASE-RELATED"/>
    <property type="match status" value="1"/>
</dbReference>
<dbReference type="InterPro" id="IPR000462">
    <property type="entry name" value="CDP-OH_P_trans"/>
</dbReference>
<dbReference type="GO" id="GO:0003882">
    <property type="term" value="F:CDP-diacylglycerol-serine O-phosphatidyltransferase activity"/>
    <property type="evidence" value="ECO:0007669"/>
    <property type="project" value="UniProtKB-EC"/>
</dbReference>
<gene>
    <name evidence="17" type="ORF">NCTC10465_01201</name>
</gene>
<dbReference type="InterPro" id="IPR048254">
    <property type="entry name" value="CDP_ALCOHOL_P_TRANSF_CS"/>
</dbReference>
<reference evidence="17 18" key="1">
    <citation type="submission" date="2018-06" db="EMBL/GenBank/DDBJ databases">
        <authorList>
            <consortium name="Pathogen Informatics"/>
            <person name="Doyle S."/>
        </authorList>
    </citation>
    <scope>NUCLEOTIDE SEQUENCE [LARGE SCALE GENOMIC DNA]</scope>
    <source>
        <strain evidence="17 18">NCTC10465</strain>
    </source>
</reference>
<keyword evidence="18" id="KW-1185">Reference proteome</keyword>
<dbReference type="PROSITE" id="PS00379">
    <property type="entry name" value="CDP_ALCOHOL_P_TRANSF"/>
    <property type="match status" value="1"/>
</dbReference>
<keyword evidence="7 15" id="KW-0808">Transferase</keyword>
<keyword evidence="8 16" id="KW-0812">Transmembrane</keyword>
<proteinExistence type="inferred from homology"/>
<comment type="catalytic activity">
    <reaction evidence="1">
        <text>a CDP-1,2-diacyl-sn-glycerol + L-serine = a 1,2-diacyl-sn-glycero-3-phospho-L-serine + CMP + H(+)</text>
        <dbReference type="Rhea" id="RHEA:16913"/>
        <dbReference type="ChEBI" id="CHEBI:15378"/>
        <dbReference type="ChEBI" id="CHEBI:33384"/>
        <dbReference type="ChEBI" id="CHEBI:57262"/>
        <dbReference type="ChEBI" id="CHEBI:58332"/>
        <dbReference type="ChEBI" id="CHEBI:60377"/>
        <dbReference type="EC" id="2.7.8.8"/>
    </reaction>
</comment>
<keyword evidence="13" id="KW-1208">Phospholipid metabolism</keyword>
<dbReference type="GO" id="GO:0008654">
    <property type="term" value="P:phospholipid biosynthetic process"/>
    <property type="evidence" value="ECO:0007669"/>
    <property type="project" value="UniProtKB-KW"/>
</dbReference>
<dbReference type="Gene3D" id="1.20.120.1760">
    <property type="match status" value="1"/>
</dbReference>
<organism evidence="17 18">
    <name type="scientific">Faucicola osloensis</name>
    <name type="common">Moraxella osloensis</name>
    <dbReference type="NCBI Taxonomy" id="34062"/>
    <lineage>
        <taxon>Bacteria</taxon>
        <taxon>Pseudomonadati</taxon>
        <taxon>Pseudomonadota</taxon>
        <taxon>Gammaproteobacteria</taxon>
        <taxon>Moraxellales</taxon>
        <taxon>Moraxellaceae</taxon>
        <taxon>Faucicola</taxon>
    </lineage>
</organism>
<evidence type="ECO:0000256" key="7">
    <source>
        <dbReference type="ARBA" id="ARBA00022679"/>
    </source>
</evidence>
<feature type="transmembrane region" description="Helical" evidence="16">
    <location>
        <begin position="228"/>
        <end position="248"/>
    </location>
</feature>
<comment type="similarity">
    <text evidence="3 15">Belongs to the CDP-alcohol phosphatidyltransferase class-I family.</text>
</comment>
<dbReference type="Proteomes" id="UP000255230">
    <property type="component" value="Unassembled WGS sequence"/>
</dbReference>
<evidence type="ECO:0000256" key="1">
    <source>
        <dbReference type="ARBA" id="ARBA00000287"/>
    </source>
</evidence>
<keyword evidence="10" id="KW-0443">Lipid metabolism</keyword>
<evidence type="ECO:0000256" key="3">
    <source>
        <dbReference type="ARBA" id="ARBA00010441"/>
    </source>
</evidence>
<evidence type="ECO:0000256" key="14">
    <source>
        <dbReference type="ARBA" id="ARBA00032361"/>
    </source>
</evidence>
<evidence type="ECO:0000256" key="13">
    <source>
        <dbReference type="ARBA" id="ARBA00023264"/>
    </source>
</evidence>
<evidence type="ECO:0000256" key="11">
    <source>
        <dbReference type="ARBA" id="ARBA00023136"/>
    </source>
</evidence>
<dbReference type="GO" id="GO:0016020">
    <property type="term" value="C:membrane"/>
    <property type="evidence" value="ECO:0007669"/>
    <property type="project" value="InterPro"/>
</dbReference>
<dbReference type="AlphaFoldDB" id="A0A378QDY2"/>
<dbReference type="GO" id="GO:0012505">
    <property type="term" value="C:endomembrane system"/>
    <property type="evidence" value="ECO:0007669"/>
    <property type="project" value="UniProtKB-SubCell"/>
</dbReference>
<dbReference type="GeneID" id="35777668"/>
<comment type="subcellular location">
    <subcellularLocation>
        <location evidence="2">Endomembrane system</location>
        <topology evidence="2">Multi-pass membrane protein</topology>
    </subcellularLocation>
</comment>
<dbReference type="EC" id="2.7.8.8" evidence="4"/>
<evidence type="ECO:0000313" key="17">
    <source>
        <dbReference type="EMBL" id="STY97417.1"/>
    </source>
</evidence>
<name>A0A378QDY2_FAUOS</name>
<evidence type="ECO:0000256" key="16">
    <source>
        <dbReference type="SAM" id="Phobius"/>
    </source>
</evidence>
<evidence type="ECO:0000256" key="5">
    <source>
        <dbReference type="ARBA" id="ARBA00017171"/>
    </source>
</evidence>
<keyword evidence="12" id="KW-0594">Phospholipid biosynthesis</keyword>
<evidence type="ECO:0000256" key="15">
    <source>
        <dbReference type="RuleBase" id="RU003750"/>
    </source>
</evidence>
<keyword evidence="11 16" id="KW-0472">Membrane</keyword>
<evidence type="ECO:0000256" key="10">
    <source>
        <dbReference type="ARBA" id="ARBA00023098"/>
    </source>
</evidence>
<feature type="transmembrane region" description="Helical" evidence="16">
    <location>
        <begin position="73"/>
        <end position="91"/>
    </location>
</feature>
<evidence type="ECO:0000256" key="2">
    <source>
        <dbReference type="ARBA" id="ARBA00004127"/>
    </source>
</evidence>
<feature type="transmembrane region" description="Helical" evidence="16">
    <location>
        <begin position="284"/>
        <end position="304"/>
    </location>
</feature>
<evidence type="ECO:0000313" key="18">
    <source>
        <dbReference type="Proteomes" id="UP000255230"/>
    </source>
</evidence>
<protein>
    <recommendedName>
        <fullName evidence="5">CDP-diacylglycerol--serine O-phosphatidyltransferase</fullName>
        <ecNumber evidence="4">2.7.8.8</ecNumber>
    </recommendedName>
    <alternativeName>
        <fullName evidence="14">Phosphatidylserine synthase</fullName>
    </alternativeName>
</protein>